<evidence type="ECO:0000313" key="2">
    <source>
        <dbReference type="Proteomes" id="UP000000993"/>
    </source>
</evidence>
<gene>
    <name evidence="1" type="ORF">JL001p42</name>
</gene>
<sequence>MFNAAMKTALPRPGWIPYRLRGSWSRGGVPGKQPTDLMVHVAGHGPRRVYHNVYRGGYFIIHRGRRQYVDINEVLRKARGE</sequence>
<keyword evidence="2" id="KW-1185">Reference proteome</keyword>
<dbReference type="GeneID" id="3342386"/>
<protein>
    <submittedName>
        <fullName evidence="1">Gp42</fullName>
    </submittedName>
</protein>
<organism evidence="1 2">
    <name type="scientific">Alphaproteobacteria phage PhiJL001</name>
    <dbReference type="NCBI Taxonomy" id="2681607"/>
    <lineage>
        <taxon>Viruses</taxon>
        <taxon>Duplodnaviria</taxon>
        <taxon>Heunggongvirae</taxon>
        <taxon>Uroviricota</taxon>
        <taxon>Caudoviricetes</taxon>
        <taxon>Mesyanzhinovviridae</taxon>
        <taxon>Keylargovirus</taxon>
        <taxon>Keylargovirus JL001</taxon>
    </lineage>
</organism>
<dbReference type="EMBL" id="AY576273">
    <property type="protein sequence ID" value="AAT69518.1"/>
    <property type="molecule type" value="Genomic_DNA"/>
</dbReference>
<reference evidence="1 2" key="1">
    <citation type="journal article" date="2005" name="Appl. Environ. Microbiol.">
        <title>Genomic analysis of bacteriophage PhiJL001: insights into its interaction with a sponge-associated alpha-proteobacterium.</title>
        <authorList>
            <person name="Lohr J.E."/>
            <person name="Chen F."/>
            <person name="Hill R.T."/>
        </authorList>
    </citation>
    <scope>NUCLEOTIDE SEQUENCE</scope>
</reference>
<evidence type="ECO:0000313" key="1">
    <source>
        <dbReference type="EMBL" id="AAT69518.1"/>
    </source>
</evidence>
<proteinExistence type="predicted"/>
<name>Q5DN63_9CAUD</name>
<dbReference type="RefSeq" id="YP_223966.1">
    <property type="nucleotide sequence ID" value="NC_006938.1"/>
</dbReference>
<dbReference type="Proteomes" id="UP000000993">
    <property type="component" value="Segment"/>
</dbReference>
<accession>Q5DN63</accession>
<dbReference type="KEGG" id="vg:3342386"/>